<organism evidence="2 3">
    <name type="scientific">Ananas comosus</name>
    <name type="common">Pineapple</name>
    <name type="synonym">Ananas ananas</name>
    <dbReference type="NCBI Taxonomy" id="4615"/>
    <lineage>
        <taxon>Eukaryota</taxon>
        <taxon>Viridiplantae</taxon>
        <taxon>Streptophyta</taxon>
        <taxon>Embryophyta</taxon>
        <taxon>Tracheophyta</taxon>
        <taxon>Spermatophyta</taxon>
        <taxon>Magnoliopsida</taxon>
        <taxon>Liliopsida</taxon>
        <taxon>Poales</taxon>
        <taxon>Bromeliaceae</taxon>
        <taxon>Bromelioideae</taxon>
        <taxon>Ananas</taxon>
    </lineage>
</organism>
<gene>
    <name evidence="3" type="primary">LOC109714184</name>
</gene>
<dbReference type="GeneID" id="109714184"/>
<dbReference type="Proteomes" id="UP000515123">
    <property type="component" value="Linkage group 8"/>
</dbReference>
<accession>A0A6P5FM90</accession>
<reference evidence="3" key="2">
    <citation type="submission" date="2025-08" db="UniProtKB">
        <authorList>
            <consortium name="RefSeq"/>
        </authorList>
    </citation>
    <scope>IDENTIFICATION</scope>
    <source>
        <tissue evidence="3">Leaf</tissue>
    </source>
</reference>
<protein>
    <submittedName>
        <fullName evidence="3">Uncharacterized protein LOC109714184 isoform X1</fullName>
    </submittedName>
</protein>
<sequence length="217" mass="23915">MESSAGGRRRPWEAAVCTIVAADTVDFCYRACSVCDRSLPADSRCPLCAPRSTPNPPPPSTLLYRLLFEFFSYERRYLVVVDCDGGEGDGGGVLRPGGARSDGVLRRRALALLRGAPFRCGEGRGGSRRGDVPDEPAGVEERQRRAPPRRVRGAAALRLSPGYRRAQERLRSRCFRCSPVEEEMDVLTIGIEMRCCVCHFERVVRTTAPPLLDRGSS</sequence>
<evidence type="ECO:0000256" key="1">
    <source>
        <dbReference type="SAM" id="MobiDB-lite"/>
    </source>
</evidence>
<dbReference type="RefSeq" id="XP_020094250.1">
    <property type="nucleotide sequence ID" value="XM_020238661.1"/>
</dbReference>
<dbReference type="AlphaFoldDB" id="A0A6P5FM90"/>
<dbReference type="OrthoDB" id="1922776at2759"/>
<evidence type="ECO:0000313" key="3">
    <source>
        <dbReference type="RefSeq" id="XP_020094250.1"/>
    </source>
</evidence>
<proteinExistence type="predicted"/>
<keyword evidence="2" id="KW-1185">Reference proteome</keyword>
<name>A0A6P5FM90_ANACO</name>
<evidence type="ECO:0000313" key="2">
    <source>
        <dbReference type="Proteomes" id="UP000515123"/>
    </source>
</evidence>
<feature type="region of interest" description="Disordered" evidence="1">
    <location>
        <begin position="122"/>
        <end position="147"/>
    </location>
</feature>
<reference evidence="2" key="1">
    <citation type="journal article" date="2015" name="Nat. Genet.">
        <title>The pineapple genome and the evolution of CAM photosynthesis.</title>
        <authorList>
            <person name="Ming R."/>
            <person name="VanBuren R."/>
            <person name="Wai C.M."/>
            <person name="Tang H."/>
            <person name="Schatz M.C."/>
            <person name="Bowers J.E."/>
            <person name="Lyons E."/>
            <person name="Wang M.L."/>
            <person name="Chen J."/>
            <person name="Biggers E."/>
            <person name="Zhang J."/>
            <person name="Huang L."/>
            <person name="Zhang L."/>
            <person name="Miao W."/>
            <person name="Zhang J."/>
            <person name="Ye Z."/>
            <person name="Miao C."/>
            <person name="Lin Z."/>
            <person name="Wang H."/>
            <person name="Zhou H."/>
            <person name="Yim W.C."/>
            <person name="Priest H.D."/>
            <person name="Zheng C."/>
            <person name="Woodhouse M."/>
            <person name="Edger P.P."/>
            <person name="Guyot R."/>
            <person name="Guo H.B."/>
            <person name="Guo H."/>
            <person name="Zheng G."/>
            <person name="Singh R."/>
            <person name="Sharma A."/>
            <person name="Min X."/>
            <person name="Zheng Y."/>
            <person name="Lee H."/>
            <person name="Gurtowski J."/>
            <person name="Sedlazeck F.J."/>
            <person name="Harkess A."/>
            <person name="McKain M.R."/>
            <person name="Liao Z."/>
            <person name="Fang J."/>
            <person name="Liu J."/>
            <person name="Zhang X."/>
            <person name="Zhang Q."/>
            <person name="Hu W."/>
            <person name="Qin Y."/>
            <person name="Wang K."/>
            <person name="Chen L.Y."/>
            <person name="Shirley N."/>
            <person name="Lin Y.R."/>
            <person name="Liu L.Y."/>
            <person name="Hernandez A.G."/>
            <person name="Wright C.L."/>
            <person name="Bulone V."/>
            <person name="Tuskan G.A."/>
            <person name="Heath K."/>
            <person name="Zee F."/>
            <person name="Moore P.H."/>
            <person name="Sunkar R."/>
            <person name="Leebens-Mack J.H."/>
            <person name="Mockler T."/>
            <person name="Bennetzen J.L."/>
            <person name="Freeling M."/>
            <person name="Sankoff D."/>
            <person name="Paterson A.H."/>
            <person name="Zhu X."/>
            <person name="Yang X."/>
            <person name="Smith J.A."/>
            <person name="Cushman J.C."/>
            <person name="Paull R.E."/>
            <person name="Yu Q."/>
        </authorList>
    </citation>
    <scope>NUCLEOTIDE SEQUENCE [LARGE SCALE GENOMIC DNA]</scope>
    <source>
        <strain evidence="2">cv. F153</strain>
    </source>
</reference>